<dbReference type="GeneID" id="130495511"/>
<dbReference type="OrthoDB" id="1057270at2759"/>
<dbReference type="KEGG" id="rsz:130495511"/>
<evidence type="ECO:0000313" key="3">
    <source>
        <dbReference type="RefSeq" id="XP_056842892.1"/>
    </source>
</evidence>
<dbReference type="AlphaFoldDB" id="A0A9W3BUD6"/>
<feature type="domain" description="Endonuclease/exonuclease/phosphatase" evidence="1">
    <location>
        <begin position="6"/>
        <end position="228"/>
    </location>
</feature>
<reference evidence="2" key="1">
    <citation type="journal article" date="2019" name="Database">
        <title>The radish genome database (RadishGD): an integrated information resource for radish genomics.</title>
        <authorList>
            <person name="Yu H.J."/>
            <person name="Baek S."/>
            <person name="Lee Y.J."/>
            <person name="Cho A."/>
            <person name="Mun J.H."/>
        </authorList>
    </citation>
    <scope>NUCLEOTIDE SEQUENCE [LARGE SCALE GENOMIC DNA]</scope>
    <source>
        <strain evidence="2">cv. WK10039</strain>
    </source>
</reference>
<dbReference type="RefSeq" id="XP_056842892.1">
    <property type="nucleotide sequence ID" value="XM_056986912.1"/>
</dbReference>
<gene>
    <name evidence="3" type="primary">LOC130495511</name>
</gene>
<dbReference type="InterPro" id="IPR005135">
    <property type="entry name" value="Endo/exonuclease/phosphatase"/>
</dbReference>
<protein>
    <submittedName>
        <fullName evidence="3">Uncharacterized protein LOC130495511</fullName>
    </submittedName>
</protein>
<reference evidence="3" key="2">
    <citation type="submission" date="2025-08" db="UniProtKB">
        <authorList>
            <consortium name="RefSeq"/>
        </authorList>
    </citation>
    <scope>IDENTIFICATION</scope>
    <source>
        <tissue evidence="3">Leaf</tissue>
    </source>
</reference>
<evidence type="ECO:0000259" key="1">
    <source>
        <dbReference type="Pfam" id="PF03372"/>
    </source>
</evidence>
<evidence type="ECO:0000313" key="2">
    <source>
        <dbReference type="Proteomes" id="UP000504610"/>
    </source>
</evidence>
<dbReference type="PANTHER" id="PTHR33710">
    <property type="entry name" value="BNAC02G09200D PROTEIN"/>
    <property type="match status" value="1"/>
</dbReference>
<keyword evidence="2" id="KW-1185">Reference proteome</keyword>
<organism evidence="2 3">
    <name type="scientific">Raphanus sativus</name>
    <name type="common">Radish</name>
    <name type="synonym">Raphanus raphanistrum var. sativus</name>
    <dbReference type="NCBI Taxonomy" id="3726"/>
    <lineage>
        <taxon>Eukaryota</taxon>
        <taxon>Viridiplantae</taxon>
        <taxon>Streptophyta</taxon>
        <taxon>Embryophyta</taxon>
        <taxon>Tracheophyta</taxon>
        <taxon>Spermatophyta</taxon>
        <taxon>Magnoliopsida</taxon>
        <taxon>eudicotyledons</taxon>
        <taxon>Gunneridae</taxon>
        <taxon>Pentapetalae</taxon>
        <taxon>rosids</taxon>
        <taxon>malvids</taxon>
        <taxon>Brassicales</taxon>
        <taxon>Brassicaceae</taxon>
        <taxon>Brassiceae</taxon>
        <taxon>Raphanus</taxon>
    </lineage>
</organism>
<dbReference type="Proteomes" id="UP000504610">
    <property type="component" value="Chromosome 6"/>
</dbReference>
<dbReference type="PANTHER" id="PTHR33710:SF79">
    <property type="entry name" value="OS06G0205337 PROTEIN"/>
    <property type="match status" value="1"/>
</dbReference>
<name>A0A9W3BUD6_RAPSA</name>
<dbReference type="InterPro" id="IPR036691">
    <property type="entry name" value="Endo/exonu/phosph_ase_sf"/>
</dbReference>
<dbReference type="GO" id="GO:0003824">
    <property type="term" value="F:catalytic activity"/>
    <property type="evidence" value="ECO:0007669"/>
    <property type="project" value="InterPro"/>
</dbReference>
<accession>A0A9W3BUD6</accession>
<dbReference type="Gene3D" id="3.60.10.10">
    <property type="entry name" value="Endonuclease/exonuclease/phosphatase"/>
    <property type="match status" value="1"/>
</dbReference>
<dbReference type="SUPFAM" id="SSF56219">
    <property type="entry name" value="DNase I-like"/>
    <property type="match status" value="1"/>
</dbReference>
<proteinExistence type="predicted"/>
<dbReference type="Pfam" id="PF03372">
    <property type="entry name" value="Exo_endo_phos"/>
    <property type="match status" value="1"/>
</dbReference>
<sequence>MSDFFWNIRGFNKKTKHPVVRDWIRRGLFQFGCILETRVKEAKASRIVESVFGDWSFLSNYENNRLGRIWIVWSPKVRVTPCFKSSQVITCAILLDGMTEEIFCSFVYAANTVEQRRELWQDLKDHQDSPMIKNKPWLIFGDFNEILEDDEHSGNEEMSYTGLREFQHVANYCSLMDMSYQGPKLTWSNKRDNDLICKKLDRTLMNDSWIQSFPQAYCVFEAGGCSDHLRCRIVIKEGMAKIRKPFKFINAAVEFPEFLPLIQEFWASTEPLFNSTSAMHRLDKKLKLLKPLLRKLSKDHIGDIVKKTKEAWGILCDRQNTTMLNPTQENMREESIAYDRWNFLSILEEKILSQKAKVHWLGIGDGNNKHFHRAAKVREVRNAIREIHREDGTIAVTQEEIKEEAVRHFSRFLSHKPEDFVGIAENELKQLLDFECDENDMRLLDKEVSAEEI</sequence>